<keyword evidence="3" id="KW-1185">Reference proteome</keyword>
<feature type="compositionally biased region" description="Low complexity" evidence="1">
    <location>
        <begin position="491"/>
        <end position="506"/>
    </location>
</feature>
<dbReference type="EMBL" id="MCFK01002473">
    <property type="protein sequence ID" value="RKF63590.1"/>
    <property type="molecule type" value="Genomic_DNA"/>
</dbReference>
<name>A0A420I1N4_9PEZI</name>
<evidence type="ECO:0000313" key="3">
    <source>
        <dbReference type="Proteomes" id="UP000286134"/>
    </source>
</evidence>
<reference evidence="2 3" key="1">
    <citation type="journal article" date="2018" name="BMC Genomics">
        <title>Comparative genome analyses reveal sequence features reflecting distinct modes of host-adaptation between dicot and monocot powdery mildew.</title>
        <authorList>
            <person name="Wu Y."/>
            <person name="Ma X."/>
            <person name="Pan Z."/>
            <person name="Kale S.D."/>
            <person name="Song Y."/>
            <person name="King H."/>
            <person name="Zhang Q."/>
            <person name="Presley C."/>
            <person name="Deng X."/>
            <person name="Wei C.I."/>
            <person name="Xiao S."/>
        </authorList>
    </citation>
    <scope>NUCLEOTIDE SEQUENCE [LARGE SCALE GENOMIC DNA]</scope>
    <source>
        <strain evidence="2">UMSG2</strain>
    </source>
</reference>
<feature type="compositionally biased region" description="Polar residues" evidence="1">
    <location>
        <begin position="265"/>
        <end position="277"/>
    </location>
</feature>
<feature type="compositionally biased region" description="Gly residues" evidence="1">
    <location>
        <begin position="239"/>
        <end position="248"/>
    </location>
</feature>
<dbReference type="Proteomes" id="UP000286134">
    <property type="component" value="Unassembled WGS sequence"/>
</dbReference>
<gene>
    <name evidence="2" type="ORF">OnM2_024101</name>
</gene>
<feature type="region of interest" description="Disordered" evidence="1">
    <location>
        <begin position="610"/>
        <end position="645"/>
    </location>
</feature>
<accession>A0A420I1N4</accession>
<feature type="region of interest" description="Disordered" evidence="1">
    <location>
        <begin position="473"/>
        <end position="506"/>
    </location>
</feature>
<feature type="compositionally biased region" description="Polar residues" evidence="1">
    <location>
        <begin position="661"/>
        <end position="674"/>
    </location>
</feature>
<organism evidence="2 3">
    <name type="scientific">Erysiphe neolycopersici</name>
    <dbReference type="NCBI Taxonomy" id="212602"/>
    <lineage>
        <taxon>Eukaryota</taxon>
        <taxon>Fungi</taxon>
        <taxon>Dikarya</taxon>
        <taxon>Ascomycota</taxon>
        <taxon>Pezizomycotina</taxon>
        <taxon>Leotiomycetes</taxon>
        <taxon>Erysiphales</taxon>
        <taxon>Erysiphaceae</taxon>
        <taxon>Erysiphe</taxon>
    </lineage>
</organism>
<feature type="region of interest" description="Disordered" evidence="1">
    <location>
        <begin position="235"/>
        <end position="309"/>
    </location>
</feature>
<dbReference type="STRING" id="212602.A0A420I1N4"/>
<evidence type="ECO:0000313" key="2">
    <source>
        <dbReference type="EMBL" id="RKF63590.1"/>
    </source>
</evidence>
<dbReference type="AlphaFoldDB" id="A0A420I1N4"/>
<dbReference type="OrthoDB" id="5369729at2759"/>
<feature type="compositionally biased region" description="Polar residues" evidence="1">
    <location>
        <begin position="613"/>
        <end position="629"/>
    </location>
</feature>
<feature type="compositionally biased region" description="Basic and acidic residues" evidence="1">
    <location>
        <begin position="632"/>
        <end position="643"/>
    </location>
</feature>
<feature type="compositionally biased region" description="Polar residues" evidence="1">
    <location>
        <begin position="476"/>
        <end position="490"/>
    </location>
</feature>
<feature type="region of interest" description="Disordered" evidence="1">
    <location>
        <begin position="67"/>
        <end position="103"/>
    </location>
</feature>
<evidence type="ECO:0000256" key="1">
    <source>
        <dbReference type="SAM" id="MobiDB-lite"/>
    </source>
</evidence>
<feature type="region of interest" description="Disordered" evidence="1">
    <location>
        <begin position="658"/>
        <end position="697"/>
    </location>
</feature>
<comment type="caution">
    <text evidence="2">The sequence shown here is derived from an EMBL/GenBank/DDBJ whole genome shotgun (WGS) entry which is preliminary data.</text>
</comment>
<proteinExistence type="predicted"/>
<protein>
    <submittedName>
        <fullName evidence="2">LPXTG-motif cell wall anchor domain protein/predicted conserved protein</fullName>
    </submittedName>
</protein>
<sequence>MVTQGFYSTPSPTTSWVAQQSQRLGGIRAGSFKYEKVTLSSNTAQASASRISSKSLFTDKVPLPMSLDTDSCRSDPITARPAKNLDGAAPNKTLEHNDETNSDESDMYLMAAKEEGLHRQLSMKSSVTPTRNRQSRIRHDSLPSNAKLDSIIPLRHGPDCEQIAANLDSSNKLELYGQTGNETVNMDQINYGNIYNGYKRSSSVMSRDQNLKLYSPDQHSSSIGRRLLVSCALQQASSSGGGGGGGGRRSSVPDAALFSRPGNRQLKSLSTPHTYYSSPLVPRTTEAQETSEVGRQLEDTESTNSTTVQSTVWDELDDLKSRIHRLESVGKLPPNVGTENFRISNDRPLTATTTVTTMSTSPRRERANSKSSIDQNLRIPVGDTSYILKSALIKSKPFLDSDIYRVLELTASDAISLSSMLGNLGQSSSITHANASPYSPTIISDRQVRRKAESMCRSLTELCLALSEKNSRNEKTSLNVASRDINNQSTLESPNLPPSRLSPRPLSQLEVRRSNLLAPKVDHTLKPLTDLESSNTNQLSGRRTSLFFRSGRGKFEGSSEENEDRTRAPSRIFSEVHSNRKSYPREKIYPFNLSEKTPPIMSESTLPMRRHNSSASYSTSPVPTLSSFSRWRKSDQNQTERNRVTSSVVGRVIEDQEHNDSSFIESPTLESSHSLTRRTRHLSPNDITSAGQRIGFH</sequence>